<feature type="transmembrane region" description="Helical" evidence="1">
    <location>
        <begin position="161"/>
        <end position="183"/>
    </location>
</feature>
<evidence type="ECO:0000256" key="1">
    <source>
        <dbReference type="SAM" id="Phobius"/>
    </source>
</evidence>
<dbReference type="EMBL" id="MU251455">
    <property type="protein sequence ID" value="KAG9234699.1"/>
    <property type="molecule type" value="Genomic_DNA"/>
</dbReference>
<feature type="transmembrane region" description="Helical" evidence="1">
    <location>
        <begin position="242"/>
        <end position="268"/>
    </location>
</feature>
<dbReference type="OrthoDB" id="3440177at2759"/>
<protein>
    <submittedName>
        <fullName evidence="2">Uncharacterized protein</fullName>
    </submittedName>
</protein>
<keyword evidence="1" id="KW-0812">Transmembrane</keyword>
<dbReference type="Proteomes" id="UP000824998">
    <property type="component" value="Unassembled WGS sequence"/>
</dbReference>
<organism evidence="2 3">
    <name type="scientific">Amylocarpus encephaloides</name>
    <dbReference type="NCBI Taxonomy" id="45428"/>
    <lineage>
        <taxon>Eukaryota</taxon>
        <taxon>Fungi</taxon>
        <taxon>Dikarya</taxon>
        <taxon>Ascomycota</taxon>
        <taxon>Pezizomycotina</taxon>
        <taxon>Leotiomycetes</taxon>
        <taxon>Helotiales</taxon>
        <taxon>Helotiales incertae sedis</taxon>
        <taxon>Amylocarpus</taxon>
    </lineage>
</organism>
<dbReference type="PROSITE" id="PS51257">
    <property type="entry name" value="PROKAR_LIPOPROTEIN"/>
    <property type="match status" value="1"/>
</dbReference>
<gene>
    <name evidence="2" type="ORF">BJ875DRAFT_6569</name>
</gene>
<evidence type="ECO:0000313" key="2">
    <source>
        <dbReference type="EMBL" id="KAG9234699.1"/>
    </source>
</evidence>
<evidence type="ECO:0000313" key="3">
    <source>
        <dbReference type="Proteomes" id="UP000824998"/>
    </source>
</evidence>
<name>A0A9P7YJ77_9HELO</name>
<sequence>MAPKLGGSSASGNSGYGSGYSSGYSSSSCSACLATFRHRGRDWSDAETNAMFAFEIIAIIVLIACVVLATRFKWVRRSSRSDKLRHSGYVISALALIIFFMLGQGSVVDIALGETRATTTYLYYIVYIIGSLAWRVSEVLILAIIVRTLSESSASRLVKSLPTINICSTVILTLLTLAAFGLATADTAHQISSGQSIYYRSYTLARNQSYLDLSYSSIYFTMSILVVVFGALLYVKERSSGTLVMMAAVGPTLFIQRMMHLILLGMVVTEYEERYYYFPDEAISADNFLYVILVPIMYLAIARIGLLRPSGPHIGVAQTKPYGSGIPVEYTQNGAPMAVQSGAPVYYNNSAPMVYSNGQPAFRNDGAPAQHQQYIG</sequence>
<accession>A0A9P7YJ77</accession>
<feature type="transmembrane region" description="Helical" evidence="1">
    <location>
        <begin position="124"/>
        <end position="149"/>
    </location>
</feature>
<feature type="transmembrane region" description="Helical" evidence="1">
    <location>
        <begin position="50"/>
        <end position="69"/>
    </location>
</feature>
<reference evidence="2" key="1">
    <citation type="journal article" date="2021" name="IMA Fungus">
        <title>Genomic characterization of three marine fungi, including Emericellopsis atlantica sp. nov. with signatures of a generalist lifestyle and marine biomass degradation.</title>
        <authorList>
            <person name="Hagestad O.C."/>
            <person name="Hou L."/>
            <person name="Andersen J.H."/>
            <person name="Hansen E.H."/>
            <person name="Altermark B."/>
            <person name="Li C."/>
            <person name="Kuhnert E."/>
            <person name="Cox R.J."/>
            <person name="Crous P.W."/>
            <person name="Spatafora J.W."/>
            <person name="Lail K."/>
            <person name="Amirebrahimi M."/>
            <person name="Lipzen A."/>
            <person name="Pangilinan J."/>
            <person name="Andreopoulos W."/>
            <person name="Hayes R.D."/>
            <person name="Ng V."/>
            <person name="Grigoriev I.V."/>
            <person name="Jackson S.A."/>
            <person name="Sutton T.D.S."/>
            <person name="Dobson A.D.W."/>
            <person name="Rama T."/>
        </authorList>
    </citation>
    <scope>NUCLEOTIDE SEQUENCE</scope>
    <source>
        <strain evidence="2">TRa018bII</strain>
    </source>
</reference>
<keyword evidence="1" id="KW-1133">Transmembrane helix</keyword>
<keyword evidence="1" id="KW-0472">Membrane</keyword>
<proteinExistence type="predicted"/>
<feature type="transmembrane region" description="Helical" evidence="1">
    <location>
        <begin position="217"/>
        <end position="235"/>
    </location>
</feature>
<feature type="transmembrane region" description="Helical" evidence="1">
    <location>
        <begin position="288"/>
        <end position="306"/>
    </location>
</feature>
<dbReference type="AlphaFoldDB" id="A0A9P7YJ77"/>
<keyword evidence="3" id="KW-1185">Reference proteome</keyword>
<feature type="transmembrane region" description="Helical" evidence="1">
    <location>
        <begin position="89"/>
        <end position="112"/>
    </location>
</feature>
<comment type="caution">
    <text evidence="2">The sequence shown here is derived from an EMBL/GenBank/DDBJ whole genome shotgun (WGS) entry which is preliminary data.</text>
</comment>